<dbReference type="Proteomes" id="UP000603234">
    <property type="component" value="Unassembled WGS sequence"/>
</dbReference>
<sequence length="136" mass="15872">MNNVKMEDAIRDRLENGFENWNGGYDGWLTWCNTLYEPDAHYNIPLEGSQKRLTLQEYKDMMGKLFEHFTMELGAFENMIIKDDWCAIRYTVKIRNLDTGKEVSQNTMEFVKFKDNDGDIGVRVVEGWALSDSPLC</sequence>
<dbReference type="InterPro" id="IPR032710">
    <property type="entry name" value="NTF2-like_dom_sf"/>
</dbReference>
<protein>
    <recommendedName>
        <fullName evidence="3">SnoaL-like domain-containing protein</fullName>
    </recommendedName>
</protein>
<dbReference type="RefSeq" id="WP_186842206.1">
    <property type="nucleotide sequence ID" value="NZ_WJBC01000009.1"/>
</dbReference>
<dbReference type="Gene3D" id="3.10.450.50">
    <property type="match status" value="1"/>
</dbReference>
<keyword evidence="2" id="KW-1185">Reference proteome</keyword>
<dbReference type="EMBL" id="WJBC01000009">
    <property type="protein sequence ID" value="MBC3804319.1"/>
    <property type="molecule type" value="Genomic_DNA"/>
</dbReference>
<evidence type="ECO:0000313" key="2">
    <source>
        <dbReference type="Proteomes" id="UP000603234"/>
    </source>
</evidence>
<organism evidence="1 2">
    <name type="scientific">Acetobacterium fimetarium</name>
    <dbReference type="NCBI Taxonomy" id="52691"/>
    <lineage>
        <taxon>Bacteria</taxon>
        <taxon>Bacillati</taxon>
        <taxon>Bacillota</taxon>
        <taxon>Clostridia</taxon>
        <taxon>Eubacteriales</taxon>
        <taxon>Eubacteriaceae</taxon>
        <taxon>Acetobacterium</taxon>
    </lineage>
</organism>
<comment type="caution">
    <text evidence="1">The sequence shown here is derived from an EMBL/GenBank/DDBJ whole genome shotgun (WGS) entry which is preliminary data.</text>
</comment>
<reference evidence="1 2" key="1">
    <citation type="journal article" date="2020" name="mSystems">
        <title>Defining Genomic and Predicted Metabolic Features of the Acetobacterium Genus.</title>
        <authorList>
            <person name="Ross D.E."/>
            <person name="Marshall C.W."/>
            <person name="Gulliver D."/>
            <person name="May H.D."/>
            <person name="Norman R.S."/>
        </authorList>
    </citation>
    <scope>NUCLEOTIDE SEQUENCE [LARGE SCALE GENOMIC DNA]</scope>
    <source>
        <strain evidence="1 2">DSM 8238</strain>
    </source>
</reference>
<accession>A0ABR6WUL7</accession>
<name>A0ABR6WUL7_9FIRM</name>
<evidence type="ECO:0000313" key="1">
    <source>
        <dbReference type="EMBL" id="MBC3804319.1"/>
    </source>
</evidence>
<evidence type="ECO:0008006" key="3">
    <source>
        <dbReference type="Google" id="ProtNLM"/>
    </source>
</evidence>
<dbReference type="SUPFAM" id="SSF54427">
    <property type="entry name" value="NTF2-like"/>
    <property type="match status" value="1"/>
</dbReference>
<gene>
    <name evidence="1" type="ORF">GH808_07720</name>
</gene>
<proteinExistence type="predicted"/>